<dbReference type="PANTHER" id="PTHR48028">
    <property type="entry name" value="GLYCINE-RICH RNA-BINDING PROTEIN RZ1A"/>
    <property type="match status" value="1"/>
</dbReference>
<dbReference type="PROSITE" id="PS50102">
    <property type="entry name" value="RRM"/>
    <property type="match status" value="1"/>
</dbReference>
<evidence type="ECO:0000256" key="7">
    <source>
        <dbReference type="SAM" id="MobiDB-lite"/>
    </source>
</evidence>
<organism evidence="9 10">
    <name type="scientific">Stylosanthes scabra</name>
    <dbReference type="NCBI Taxonomy" id="79078"/>
    <lineage>
        <taxon>Eukaryota</taxon>
        <taxon>Viridiplantae</taxon>
        <taxon>Streptophyta</taxon>
        <taxon>Embryophyta</taxon>
        <taxon>Tracheophyta</taxon>
        <taxon>Spermatophyta</taxon>
        <taxon>Magnoliopsida</taxon>
        <taxon>eudicotyledons</taxon>
        <taxon>Gunneridae</taxon>
        <taxon>Pentapetalae</taxon>
        <taxon>rosids</taxon>
        <taxon>fabids</taxon>
        <taxon>Fabales</taxon>
        <taxon>Fabaceae</taxon>
        <taxon>Papilionoideae</taxon>
        <taxon>50 kb inversion clade</taxon>
        <taxon>dalbergioids sensu lato</taxon>
        <taxon>Dalbergieae</taxon>
        <taxon>Pterocarpus clade</taxon>
        <taxon>Stylosanthes</taxon>
    </lineage>
</organism>
<evidence type="ECO:0000256" key="6">
    <source>
        <dbReference type="PROSITE-ProRule" id="PRU00176"/>
    </source>
</evidence>
<keyword evidence="5" id="KW-0539">Nucleus</keyword>
<evidence type="ECO:0000259" key="8">
    <source>
        <dbReference type="PROSITE" id="PS50102"/>
    </source>
</evidence>
<evidence type="ECO:0000256" key="1">
    <source>
        <dbReference type="ARBA" id="ARBA00004123"/>
    </source>
</evidence>
<dbReference type="EMBL" id="JASCZI010151482">
    <property type="protein sequence ID" value="MED6173107.1"/>
    <property type="molecule type" value="Genomic_DNA"/>
</dbReference>
<evidence type="ECO:0000313" key="10">
    <source>
        <dbReference type="Proteomes" id="UP001341840"/>
    </source>
</evidence>
<protein>
    <recommendedName>
        <fullName evidence="8">RRM domain-containing protein</fullName>
    </recommendedName>
</protein>
<dbReference type="Pfam" id="PF00076">
    <property type="entry name" value="RRM_1"/>
    <property type="match status" value="1"/>
</dbReference>
<dbReference type="InterPro" id="IPR000504">
    <property type="entry name" value="RRM_dom"/>
</dbReference>
<dbReference type="SMART" id="SM00360">
    <property type="entry name" value="RRM"/>
    <property type="match status" value="1"/>
</dbReference>
<name>A0ABU6VHT4_9FABA</name>
<feature type="compositionally biased region" description="Basic and acidic residues" evidence="7">
    <location>
        <begin position="160"/>
        <end position="178"/>
    </location>
</feature>
<feature type="region of interest" description="Disordered" evidence="7">
    <location>
        <begin position="149"/>
        <end position="183"/>
    </location>
</feature>
<dbReference type="CDD" id="cd00590">
    <property type="entry name" value="RRM_SF"/>
    <property type="match status" value="1"/>
</dbReference>
<reference evidence="9 10" key="1">
    <citation type="journal article" date="2023" name="Plants (Basel)">
        <title>Bridging the Gap: Combining Genomics and Transcriptomics Approaches to Understand Stylosanthes scabra, an Orphan Legume from the Brazilian Caatinga.</title>
        <authorList>
            <person name="Ferreira-Neto J.R.C."/>
            <person name="da Silva M.D."/>
            <person name="Binneck E."/>
            <person name="de Melo N.F."/>
            <person name="da Silva R.H."/>
            <person name="de Melo A.L.T.M."/>
            <person name="Pandolfi V."/>
            <person name="Bustamante F.O."/>
            <person name="Brasileiro-Vidal A.C."/>
            <person name="Benko-Iseppon A.M."/>
        </authorList>
    </citation>
    <scope>NUCLEOTIDE SEQUENCE [LARGE SCALE GENOMIC DNA]</scope>
    <source>
        <tissue evidence="9">Leaves</tissue>
    </source>
</reference>
<comment type="caution">
    <text evidence="9">The sequence shown here is derived from an EMBL/GenBank/DDBJ whole genome shotgun (WGS) entry which is preliminary data.</text>
</comment>
<feature type="region of interest" description="Disordered" evidence="7">
    <location>
        <begin position="1"/>
        <end position="21"/>
    </location>
</feature>
<evidence type="ECO:0000313" key="9">
    <source>
        <dbReference type="EMBL" id="MED6173107.1"/>
    </source>
</evidence>
<sequence length="250" mass="29148">MRENTRERENQRDGERGNESQWKVVFRRKPNSHWRAGQPTYNRVSWNQSGRGGASGRARVTDWIEDETFSIFVDNLPYDVTRTWLWEAFSSTGRVVDVYLSRKIRKSNQLGFAFIRYKSKEEVLRTIEQLDGWIVRGCSLKVTESRYKRSGRGRNGIGGKGDEKVNPESEPGPERSENSKQMTYRDILMKGKQGEDPKPDGEYRALQTLGDSKIYLEEDKEAKENLYRCLVGEMLMSYDFESLRDSLMME</sequence>
<dbReference type="Proteomes" id="UP001341840">
    <property type="component" value="Unassembled WGS sequence"/>
</dbReference>
<gene>
    <name evidence="9" type="ORF">PIB30_056245</name>
</gene>
<dbReference type="InterPro" id="IPR012677">
    <property type="entry name" value="Nucleotide-bd_a/b_plait_sf"/>
</dbReference>
<evidence type="ECO:0000256" key="5">
    <source>
        <dbReference type="ARBA" id="ARBA00023242"/>
    </source>
</evidence>
<keyword evidence="4" id="KW-0508">mRNA splicing</keyword>
<dbReference type="InterPro" id="IPR051106">
    <property type="entry name" value="RNA-bind/splicing_reg"/>
</dbReference>
<feature type="domain" description="RRM" evidence="8">
    <location>
        <begin position="69"/>
        <end position="147"/>
    </location>
</feature>
<dbReference type="InterPro" id="IPR035979">
    <property type="entry name" value="RBD_domain_sf"/>
</dbReference>
<evidence type="ECO:0000256" key="4">
    <source>
        <dbReference type="ARBA" id="ARBA00023187"/>
    </source>
</evidence>
<evidence type="ECO:0000256" key="2">
    <source>
        <dbReference type="ARBA" id="ARBA00022664"/>
    </source>
</evidence>
<comment type="subcellular location">
    <subcellularLocation>
        <location evidence="1">Nucleus</location>
    </subcellularLocation>
</comment>
<feature type="compositionally biased region" description="Basic and acidic residues" evidence="7">
    <location>
        <begin position="1"/>
        <end position="18"/>
    </location>
</feature>
<dbReference type="SUPFAM" id="SSF54928">
    <property type="entry name" value="RNA-binding domain, RBD"/>
    <property type="match status" value="1"/>
</dbReference>
<dbReference type="PANTHER" id="PTHR48028:SF4">
    <property type="entry name" value="SC35-LIKE SPLICING FACTOR"/>
    <property type="match status" value="1"/>
</dbReference>
<keyword evidence="2" id="KW-0507">mRNA processing</keyword>
<proteinExistence type="predicted"/>
<evidence type="ECO:0000256" key="3">
    <source>
        <dbReference type="ARBA" id="ARBA00022884"/>
    </source>
</evidence>
<dbReference type="Gene3D" id="3.30.70.330">
    <property type="match status" value="1"/>
</dbReference>
<accession>A0ABU6VHT4</accession>
<keyword evidence="3 6" id="KW-0694">RNA-binding</keyword>
<keyword evidence="10" id="KW-1185">Reference proteome</keyword>